<dbReference type="AlphaFoldDB" id="A0A1G7VIA6"/>
<keyword evidence="9" id="KW-1185">Reference proteome</keyword>
<evidence type="ECO:0000313" key="8">
    <source>
        <dbReference type="EMBL" id="SDG59298.1"/>
    </source>
</evidence>
<dbReference type="RefSeq" id="WP_092528967.1">
    <property type="nucleotide sequence ID" value="NZ_FNCI01000023.1"/>
</dbReference>
<feature type="transmembrane region" description="Helical" evidence="6">
    <location>
        <begin position="269"/>
        <end position="289"/>
    </location>
</feature>
<feature type="transmembrane region" description="Helical" evidence="6">
    <location>
        <begin position="153"/>
        <end position="173"/>
    </location>
</feature>
<gene>
    <name evidence="8" type="ORF">SAMN05216571_1232</name>
</gene>
<feature type="compositionally biased region" description="Low complexity" evidence="5">
    <location>
        <begin position="447"/>
        <end position="466"/>
    </location>
</feature>
<feature type="transmembrane region" description="Helical" evidence="6">
    <location>
        <begin position="409"/>
        <end position="429"/>
    </location>
</feature>
<feature type="transmembrane region" description="Helical" evidence="6">
    <location>
        <begin position="122"/>
        <end position="141"/>
    </location>
</feature>
<dbReference type="InterPro" id="IPR004841">
    <property type="entry name" value="AA-permease/SLC12A_dom"/>
</dbReference>
<dbReference type="PIRSF" id="PIRSF006060">
    <property type="entry name" value="AA_transporter"/>
    <property type="match status" value="1"/>
</dbReference>
<feature type="transmembrane region" description="Helical" evidence="6">
    <location>
        <begin position="193"/>
        <end position="211"/>
    </location>
</feature>
<evidence type="ECO:0000256" key="1">
    <source>
        <dbReference type="ARBA" id="ARBA00004141"/>
    </source>
</evidence>
<dbReference type="STRING" id="284577.SAMN05216571_1232"/>
<sequence>MNDNNIKLERTLSLKAVVLFGLAYMTPLIVLGTFGVIASVSHGAVPTAYLITTVAMLFTAYSYGIMARTYPVSGSAYTYARRAIDSRVGFLVGWSVLLDYFFLPMVIWLIGAAYLNARFPEVPSWAFLLGFIGITTFLNIYGIKMASKVNSLLMVFQILVIGFFVLLSVRHVFSTGGTDALFSLAPFIGEDSGFTTIAAASAVAAYSFLGFDAVTTLTEETIEPKRNIPRAIMLTALIGGGIYVLVGYTTQLAHPGSDFADPDSAAFEIARMIGADLFGAIFLAGMVLAQFTSGLAAQASASRLLYAMGRDAVLPRKLFGALHPRFHTPVFSIVLTGCIGVIALFMDVLSAASFINFGAFIAFTMVNLSVIFLVSKDADAKRRYGVFKGMVVPLIGAMVNLWLMSKLDINAVILGLIWLLIGVAQLVYLTRFFRREPPEVAFDESDSGSGPESESEPATASADAHR</sequence>
<feature type="transmembrane region" description="Helical" evidence="6">
    <location>
        <begin position="12"/>
        <end position="37"/>
    </location>
</feature>
<name>A0A1G7VIA6_9GAMM</name>
<dbReference type="OrthoDB" id="9804700at2"/>
<dbReference type="PANTHER" id="PTHR42770:SF8">
    <property type="entry name" value="PUTRESCINE IMPORTER PUUP"/>
    <property type="match status" value="1"/>
</dbReference>
<feature type="transmembrane region" description="Helical" evidence="6">
    <location>
        <begin position="386"/>
        <end position="403"/>
    </location>
</feature>
<dbReference type="Gene3D" id="1.20.1740.10">
    <property type="entry name" value="Amino acid/polyamine transporter I"/>
    <property type="match status" value="1"/>
</dbReference>
<dbReference type="GO" id="GO:0016020">
    <property type="term" value="C:membrane"/>
    <property type="evidence" value="ECO:0007669"/>
    <property type="project" value="UniProtKB-SubCell"/>
</dbReference>
<dbReference type="EMBL" id="FNCI01000023">
    <property type="protein sequence ID" value="SDG59298.1"/>
    <property type="molecule type" value="Genomic_DNA"/>
</dbReference>
<evidence type="ECO:0000256" key="5">
    <source>
        <dbReference type="SAM" id="MobiDB-lite"/>
    </source>
</evidence>
<dbReference type="Proteomes" id="UP000198641">
    <property type="component" value="Unassembled WGS sequence"/>
</dbReference>
<keyword evidence="3 6" id="KW-1133">Transmembrane helix</keyword>
<feature type="transmembrane region" description="Helical" evidence="6">
    <location>
        <begin position="326"/>
        <end position="346"/>
    </location>
</feature>
<dbReference type="PANTHER" id="PTHR42770">
    <property type="entry name" value="AMINO ACID TRANSPORTER-RELATED"/>
    <property type="match status" value="1"/>
</dbReference>
<feature type="transmembrane region" description="Helical" evidence="6">
    <location>
        <begin position="352"/>
        <end position="374"/>
    </location>
</feature>
<dbReference type="InterPro" id="IPR050367">
    <property type="entry name" value="APC_superfamily"/>
</dbReference>
<accession>A0A1G7VIA6</accession>
<keyword evidence="2 6" id="KW-0812">Transmembrane</keyword>
<keyword evidence="4 6" id="KW-0472">Membrane</keyword>
<evidence type="ECO:0000256" key="6">
    <source>
        <dbReference type="SAM" id="Phobius"/>
    </source>
</evidence>
<feature type="region of interest" description="Disordered" evidence="5">
    <location>
        <begin position="440"/>
        <end position="466"/>
    </location>
</feature>
<evidence type="ECO:0000259" key="7">
    <source>
        <dbReference type="Pfam" id="PF00324"/>
    </source>
</evidence>
<protein>
    <submittedName>
        <fullName evidence="8">Amino acid transporter</fullName>
    </submittedName>
</protein>
<feature type="domain" description="Amino acid permease/ SLC12A" evidence="7">
    <location>
        <begin position="28"/>
        <end position="376"/>
    </location>
</feature>
<evidence type="ECO:0000313" key="9">
    <source>
        <dbReference type="Proteomes" id="UP000198641"/>
    </source>
</evidence>
<proteinExistence type="predicted"/>
<evidence type="ECO:0000256" key="4">
    <source>
        <dbReference type="ARBA" id="ARBA00023136"/>
    </source>
</evidence>
<reference evidence="8 9" key="1">
    <citation type="submission" date="2016-10" db="EMBL/GenBank/DDBJ databases">
        <authorList>
            <person name="de Groot N.N."/>
        </authorList>
    </citation>
    <scope>NUCLEOTIDE SEQUENCE [LARGE SCALE GENOMIC DNA]</scope>
    <source>
        <strain evidence="8 9">BH539</strain>
    </source>
</reference>
<evidence type="ECO:0000256" key="3">
    <source>
        <dbReference type="ARBA" id="ARBA00022989"/>
    </source>
</evidence>
<evidence type="ECO:0000256" key="2">
    <source>
        <dbReference type="ARBA" id="ARBA00022692"/>
    </source>
</evidence>
<feature type="transmembrane region" description="Helical" evidence="6">
    <location>
        <begin position="49"/>
        <end position="67"/>
    </location>
</feature>
<feature type="transmembrane region" description="Helical" evidence="6">
    <location>
        <begin position="88"/>
        <end position="110"/>
    </location>
</feature>
<feature type="transmembrane region" description="Helical" evidence="6">
    <location>
        <begin position="231"/>
        <end position="249"/>
    </location>
</feature>
<comment type="subcellular location">
    <subcellularLocation>
        <location evidence="1">Membrane</location>
        <topology evidence="1">Multi-pass membrane protein</topology>
    </subcellularLocation>
</comment>
<organism evidence="8 9">
    <name type="scientific">Onishia taeanensis</name>
    <dbReference type="NCBI Taxonomy" id="284577"/>
    <lineage>
        <taxon>Bacteria</taxon>
        <taxon>Pseudomonadati</taxon>
        <taxon>Pseudomonadota</taxon>
        <taxon>Gammaproteobacteria</taxon>
        <taxon>Oceanospirillales</taxon>
        <taxon>Halomonadaceae</taxon>
        <taxon>Onishia</taxon>
    </lineage>
</organism>
<dbReference type="GO" id="GO:0055085">
    <property type="term" value="P:transmembrane transport"/>
    <property type="evidence" value="ECO:0007669"/>
    <property type="project" value="InterPro"/>
</dbReference>
<dbReference type="Pfam" id="PF00324">
    <property type="entry name" value="AA_permease"/>
    <property type="match status" value="1"/>
</dbReference>